<dbReference type="Pfam" id="PF22746">
    <property type="entry name" value="SHOCT-like_DUF2089-C"/>
    <property type="match status" value="1"/>
</dbReference>
<evidence type="ECO:0000256" key="1">
    <source>
        <dbReference type="SAM" id="Coils"/>
    </source>
</evidence>
<dbReference type="InterPro" id="IPR053959">
    <property type="entry name" value="YvlB/LiaX_N"/>
</dbReference>
<protein>
    <submittedName>
        <fullName evidence="4">Uncharacterized protein</fullName>
    </submittedName>
</protein>
<organism evidence="4 5">
    <name type="scientific">Candidatus Ozemobacter sibiricus</name>
    <dbReference type="NCBI Taxonomy" id="2268124"/>
    <lineage>
        <taxon>Bacteria</taxon>
        <taxon>Candidatus Ozemobacteria</taxon>
        <taxon>Candidatus Ozemobacterales</taxon>
        <taxon>Candidatus Ozemobacteraceae</taxon>
        <taxon>Candidatus Ozemobacter</taxon>
    </lineage>
</organism>
<dbReference type="Gene3D" id="2.160.20.120">
    <property type="match status" value="1"/>
</dbReference>
<dbReference type="AlphaFoldDB" id="A0A367ZPH2"/>
<reference evidence="4 5" key="1">
    <citation type="submission" date="2018-05" db="EMBL/GenBank/DDBJ databases">
        <title>A metagenomic window into the 2 km-deep terrestrial subsurface aquifer revealed taxonomically and functionally diverse microbial community comprising novel uncultured bacterial lineages.</title>
        <authorList>
            <person name="Kadnikov V.V."/>
            <person name="Mardanov A.V."/>
            <person name="Beletsky A.V."/>
            <person name="Banks D."/>
            <person name="Pimenov N.V."/>
            <person name="Frank Y.A."/>
            <person name="Karnachuk O.V."/>
            <person name="Ravin N.V."/>
        </authorList>
    </citation>
    <scope>NUCLEOTIDE SEQUENCE [LARGE SCALE GENOMIC DNA]</scope>
    <source>
        <strain evidence="4">BY5</strain>
    </source>
</reference>
<accession>A0A367ZPH2</accession>
<feature type="coiled-coil region" evidence="1">
    <location>
        <begin position="12"/>
        <end position="46"/>
    </location>
</feature>
<evidence type="ECO:0000313" key="5">
    <source>
        <dbReference type="Proteomes" id="UP000252355"/>
    </source>
</evidence>
<gene>
    <name evidence="4" type="ORF">OZSIB_0132</name>
</gene>
<keyword evidence="1" id="KW-0175">Coiled coil</keyword>
<evidence type="ECO:0000259" key="2">
    <source>
        <dbReference type="Pfam" id="PF13349"/>
    </source>
</evidence>
<dbReference type="EMBL" id="QOQW01000014">
    <property type="protein sequence ID" value="RCK79261.1"/>
    <property type="molecule type" value="Genomic_DNA"/>
</dbReference>
<comment type="caution">
    <text evidence="4">The sequence shown here is derived from an EMBL/GenBank/DDBJ whole genome shotgun (WGS) entry which is preliminary data.</text>
</comment>
<feature type="domain" description="DUF4097" evidence="2">
    <location>
        <begin position="218"/>
        <end position="308"/>
    </location>
</feature>
<evidence type="ECO:0000259" key="3">
    <source>
        <dbReference type="Pfam" id="PF22746"/>
    </source>
</evidence>
<sequence>MSEARKKILEMLAQGKITVEQSEELLAALEKDHRDADRKRSFAEELGAFAENFQKQVREAIKKAEPPGREFKSRLKEFGGWVQNMMGSMVAEFGQVRGEPLDGLTVEFAVPEPDGFSQVRVAQIENLFGSVTIREGAAFALRVMGRISQSALAGQPPNLWFVQHGIRVEGETLQIGFDRAAPTRAVLDLELTLPPMIVLRCRSVSATLNIKGGFPVEQLKTVSGDIHLSGVHLRQARLETVSGDFFIEGGTLAAEGVSTSGDFRCKGARLERLEIQSISGDLELIRPEVGEGSQIRLNSTSGDIFVGQVQGPWSSVEISSRTGTAKITWEGTAHPGLRHGTKLESGHAGATFVAETVSGTVEFV</sequence>
<evidence type="ECO:0000313" key="4">
    <source>
        <dbReference type="EMBL" id="RCK79261.1"/>
    </source>
</evidence>
<dbReference type="Pfam" id="PF13349">
    <property type="entry name" value="DUF4097"/>
    <property type="match status" value="1"/>
</dbReference>
<proteinExistence type="predicted"/>
<dbReference type="InterPro" id="IPR025164">
    <property type="entry name" value="Toastrack_DUF4097"/>
</dbReference>
<dbReference type="Proteomes" id="UP000252355">
    <property type="component" value="Unassembled WGS sequence"/>
</dbReference>
<feature type="domain" description="YvlB/LiaX N-terminal" evidence="3">
    <location>
        <begin position="5"/>
        <end position="31"/>
    </location>
</feature>
<name>A0A367ZPH2_9BACT</name>